<name>A0A4Q9PSE7_9APHY</name>
<dbReference type="Proteomes" id="UP000292082">
    <property type="component" value="Unassembled WGS sequence"/>
</dbReference>
<sequence>MIYLPLVPGTAIALLSLFMLLIMVAVVHLYAYIVQWVQHGLRLSFNGVAVECQPGERGNNCGESIDFGRSNAWEGLELE</sequence>
<gene>
    <name evidence="2" type="ORF">BD310DRAFT_929481</name>
</gene>
<keyword evidence="3" id="KW-1185">Reference proteome</keyword>
<dbReference type="EMBL" id="ML145138">
    <property type="protein sequence ID" value="TBU57332.1"/>
    <property type="molecule type" value="Genomic_DNA"/>
</dbReference>
<proteinExistence type="predicted"/>
<reference evidence="2 3" key="1">
    <citation type="submission" date="2019-01" db="EMBL/GenBank/DDBJ databases">
        <title>Draft genome sequences of three monokaryotic isolates of the white-rot basidiomycete fungus Dichomitus squalens.</title>
        <authorList>
            <consortium name="DOE Joint Genome Institute"/>
            <person name="Lopez S.C."/>
            <person name="Andreopoulos B."/>
            <person name="Pangilinan J."/>
            <person name="Lipzen A."/>
            <person name="Riley R."/>
            <person name="Ahrendt S."/>
            <person name="Ng V."/>
            <person name="Barry K."/>
            <person name="Daum C."/>
            <person name="Grigoriev I.V."/>
            <person name="Hilden K.S."/>
            <person name="Makela M.R."/>
            <person name="de Vries R.P."/>
        </authorList>
    </citation>
    <scope>NUCLEOTIDE SEQUENCE [LARGE SCALE GENOMIC DNA]</scope>
    <source>
        <strain evidence="2 3">CBS 464.89</strain>
    </source>
</reference>
<keyword evidence="1" id="KW-1133">Transmembrane helix</keyword>
<evidence type="ECO:0000313" key="3">
    <source>
        <dbReference type="Proteomes" id="UP000292082"/>
    </source>
</evidence>
<feature type="transmembrane region" description="Helical" evidence="1">
    <location>
        <begin position="12"/>
        <end position="33"/>
    </location>
</feature>
<keyword evidence="1" id="KW-0812">Transmembrane</keyword>
<keyword evidence="1" id="KW-0472">Membrane</keyword>
<accession>A0A4Q9PSE7</accession>
<evidence type="ECO:0000256" key="1">
    <source>
        <dbReference type="SAM" id="Phobius"/>
    </source>
</evidence>
<evidence type="ECO:0000313" key="2">
    <source>
        <dbReference type="EMBL" id="TBU57332.1"/>
    </source>
</evidence>
<organism evidence="2 3">
    <name type="scientific">Dichomitus squalens</name>
    <dbReference type="NCBI Taxonomy" id="114155"/>
    <lineage>
        <taxon>Eukaryota</taxon>
        <taxon>Fungi</taxon>
        <taxon>Dikarya</taxon>
        <taxon>Basidiomycota</taxon>
        <taxon>Agaricomycotina</taxon>
        <taxon>Agaricomycetes</taxon>
        <taxon>Polyporales</taxon>
        <taxon>Polyporaceae</taxon>
        <taxon>Dichomitus</taxon>
    </lineage>
</organism>
<dbReference type="AlphaFoldDB" id="A0A4Q9PSE7"/>
<protein>
    <submittedName>
        <fullName evidence="2">Uncharacterized protein</fullName>
    </submittedName>
</protein>